<evidence type="ECO:0000256" key="2">
    <source>
        <dbReference type="ARBA" id="ARBA00022723"/>
    </source>
</evidence>
<dbReference type="InterPro" id="IPR022655">
    <property type="entry name" value="DUF1553"/>
</dbReference>
<dbReference type="Proteomes" id="UP000318878">
    <property type="component" value="Unassembled WGS sequence"/>
</dbReference>
<keyword evidence="6" id="KW-0732">Signal</keyword>
<dbReference type="PROSITE" id="PS51007">
    <property type="entry name" value="CYTC"/>
    <property type="match status" value="1"/>
</dbReference>
<dbReference type="InterPro" id="IPR008979">
    <property type="entry name" value="Galactose-bd-like_sf"/>
</dbReference>
<feature type="domain" description="Cytochrome c" evidence="7">
    <location>
        <begin position="24"/>
        <end position="118"/>
    </location>
</feature>
<dbReference type="GO" id="GO:0009055">
    <property type="term" value="F:electron transfer activity"/>
    <property type="evidence" value="ECO:0007669"/>
    <property type="project" value="InterPro"/>
</dbReference>
<accession>A0A5C5UW90</accession>
<evidence type="ECO:0000256" key="3">
    <source>
        <dbReference type="ARBA" id="ARBA00023004"/>
    </source>
</evidence>
<reference evidence="8 9" key="1">
    <citation type="submission" date="2019-02" db="EMBL/GenBank/DDBJ databases">
        <title>Deep-cultivation of Planctomycetes and their phenomic and genomic characterization uncovers novel biology.</title>
        <authorList>
            <person name="Wiegand S."/>
            <person name="Jogler M."/>
            <person name="Boedeker C."/>
            <person name="Pinto D."/>
            <person name="Vollmers J."/>
            <person name="Rivas-Marin E."/>
            <person name="Kohn T."/>
            <person name="Peeters S.H."/>
            <person name="Heuer A."/>
            <person name="Rast P."/>
            <person name="Oberbeckmann S."/>
            <person name="Bunk B."/>
            <person name="Jeske O."/>
            <person name="Meyerdierks A."/>
            <person name="Storesund J.E."/>
            <person name="Kallscheuer N."/>
            <person name="Luecker S."/>
            <person name="Lage O.M."/>
            <person name="Pohl T."/>
            <person name="Merkel B.J."/>
            <person name="Hornburger P."/>
            <person name="Mueller R.-W."/>
            <person name="Bruemmer F."/>
            <person name="Labrenz M."/>
            <person name="Spormann A.M."/>
            <person name="Op Den Camp H."/>
            <person name="Overmann J."/>
            <person name="Amann R."/>
            <person name="Jetten M.S.M."/>
            <person name="Mascher T."/>
            <person name="Medema M.H."/>
            <person name="Devos D.P."/>
            <person name="Kaster A.-K."/>
            <person name="Ovreas L."/>
            <person name="Rohde M."/>
            <person name="Galperin M.Y."/>
            <person name="Jogler C."/>
        </authorList>
    </citation>
    <scope>NUCLEOTIDE SEQUENCE [LARGE SCALE GENOMIC DNA]</scope>
    <source>
        <strain evidence="8 9">Enr8</strain>
    </source>
</reference>
<evidence type="ECO:0000256" key="1">
    <source>
        <dbReference type="ARBA" id="ARBA00022617"/>
    </source>
</evidence>
<dbReference type="SUPFAM" id="SSF49785">
    <property type="entry name" value="Galactose-binding domain-like"/>
    <property type="match status" value="1"/>
</dbReference>
<evidence type="ECO:0000259" key="7">
    <source>
        <dbReference type="PROSITE" id="PS51007"/>
    </source>
</evidence>
<evidence type="ECO:0000256" key="4">
    <source>
        <dbReference type="PROSITE-ProRule" id="PRU00433"/>
    </source>
</evidence>
<dbReference type="EMBL" id="SJPF01000005">
    <property type="protein sequence ID" value="TWT30626.1"/>
    <property type="molecule type" value="Genomic_DNA"/>
</dbReference>
<feature type="coiled-coil region" evidence="5">
    <location>
        <begin position="381"/>
        <end position="408"/>
    </location>
</feature>
<dbReference type="InterPro" id="IPR009056">
    <property type="entry name" value="Cyt_c-like_dom"/>
</dbReference>
<proteinExistence type="predicted"/>
<keyword evidence="2 4" id="KW-0479">Metal-binding</keyword>
<evidence type="ECO:0000313" key="8">
    <source>
        <dbReference type="EMBL" id="TWT30626.1"/>
    </source>
</evidence>
<dbReference type="Pfam" id="PF07583">
    <property type="entry name" value="PSCyt2"/>
    <property type="match status" value="1"/>
</dbReference>
<evidence type="ECO:0000256" key="6">
    <source>
        <dbReference type="SAM" id="SignalP"/>
    </source>
</evidence>
<dbReference type="InterPro" id="IPR011429">
    <property type="entry name" value="Cyt_c_Planctomycete-type"/>
</dbReference>
<sequence precursor="true">MYFRLPATIVRSVAIAGWFLLLAADATHAADFFSQQVAPILEKKCLGCHSGDDPKGDFSLSTAESAFADGYIEPGDAADSHLIELITPQNGAADMPKDADPLNAAERKTIAKWIEDGARWPDRFVLQEPEVADFDWWSYQPVVRPDIPNTGGDWARTPIDHFIAQAWKSRGLHASPEADRGALIRRVTYDLIGLPPTPEEITAFEQDDDPDAYEKLVDRLLASDHYGQRWARHWLDVVKYADTCGYDKDKLRPNAWPYRDYVIRSLNQDKPYARFVQEQVAGDVLFPGEPDGVLGLGFLAAGPWDFIGHVEVPESKIDGKVARNLDRDDVVANVINSFCSVTVQCARCHNHKFDPVTQENYYSLQAAFAAIDRAERPYDQAPEVTDRKRELEKRKTELRSELAELDQQINKAAGPRLPEIDKALAELKSNGAVDKAPAFGYHSAIVASRTNAKWVEVDLGQPTTIKELILHPCHDDFAGIGAGFGFPVRFQVQAAQNAGEWLIIADFTDADYPNPGLAPVSLENLNQPFRFLRVTATQLGERSKDYIFALAELEALNPAGENVALGAKVRALDSIEAPVRWARTNLTDGLWARDTDPRRATKIAALTAERSKLIPPERERQRTQLQQSLAAIDRDIAKLPPSRMVYAAATNFPAQGNFKATGGKPRTIRLLHRGDVQNPRKEMSPGVLPLDANSPWRLPSDLSEGERRAAVALWLTADEHPLVWRSIVNRIWQYHFGDGIVATPNDFGRMGALPTHPQLLDWLACEFRDNGQSWKKLHRLIVTSSVYRQSSEHDPAQAKLDAGNQYLWRMNRRRLEAEEIRDSILAVSGVLDAKMGGPGFYLFALEKTTHSPHYEYHKFDPSDPATHRRSIYRFIVRSQPDPWMTTLDCADSSQSTPRRNETLTSLQALSLLNNPFNLLMAERFAERLQQERPTLPEQVDRGVLLATGQSPDEAQRAEMVAYAERHGLVNLCRLLFNLSQFVFVD</sequence>
<keyword evidence="5" id="KW-0175">Coiled coil</keyword>
<keyword evidence="1 4" id="KW-0349">Heme</keyword>
<dbReference type="PANTHER" id="PTHR35889:SF3">
    <property type="entry name" value="F-BOX DOMAIN-CONTAINING PROTEIN"/>
    <property type="match status" value="1"/>
</dbReference>
<feature type="signal peptide" evidence="6">
    <location>
        <begin position="1"/>
        <end position="29"/>
    </location>
</feature>
<dbReference type="OrthoDB" id="127107at2"/>
<dbReference type="InterPro" id="IPR011444">
    <property type="entry name" value="DUF1549"/>
</dbReference>
<name>A0A5C5UW90_9BACT</name>
<dbReference type="Pfam" id="PF07587">
    <property type="entry name" value="PSD1"/>
    <property type="match status" value="1"/>
</dbReference>
<comment type="caution">
    <text evidence="8">The sequence shown here is derived from an EMBL/GenBank/DDBJ whole genome shotgun (WGS) entry which is preliminary data.</text>
</comment>
<dbReference type="GO" id="GO:0020037">
    <property type="term" value="F:heme binding"/>
    <property type="evidence" value="ECO:0007669"/>
    <property type="project" value="InterPro"/>
</dbReference>
<dbReference type="GO" id="GO:0046872">
    <property type="term" value="F:metal ion binding"/>
    <property type="evidence" value="ECO:0007669"/>
    <property type="project" value="UniProtKB-KW"/>
</dbReference>
<evidence type="ECO:0000313" key="9">
    <source>
        <dbReference type="Proteomes" id="UP000318878"/>
    </source>
</evidence>
<keyword evidence="9" id="KW-1185">Reference proteome</keyword>
<evidence type="ECO:0000256" key="5">
    <source>
        <dbReference type="SAM" id="Coils"/>
    </source>
</evidence>
<gene>
    <name evidence="8" type="ORF">Enr8_41470</name>
</gene>
<dbReference type="InterPro" id="IPR036909">
    <property type="entry name" value="Cyt_c-like_dom_sf"/>
</dbReference>
<dbReference type="AlphaFoldDB" id="A0A5C5UW90"/>
<dbReference type="PANTHER" id="PTHR35889">
    <property type="entry name" value="CYCLOINULO-OLIGOSACCHARIDE FRUCTANOTRANSFERASE-RELATED"/>
    <property type="match status" value="1"/>
</dbReference>
<dbReference type="SUPFAM" id="SSF46626">
    <property type="entry name" value="Cytochrome c"/>
    <property type="match status" value="1"/>
</dbReference>
<organism evidence="8 9">
    <name type="scientific">Blastopirellula retiformator</name>
    <dbReference type="NCBI Taxonomy" id="2527970"/>
    <lineage>
        <taxon>Bacteria</taxon>
        <taxon>Pseudomonadati</taxon>
        <taxon>Planctomycetota</taxon>
        <taxon>Planctomycetia</taxon>
        <taxon>Pirellulales</taxon>
        <taxon>Pirellulaceae</taxon>
        <taxon>Blastopirellula</taxon>
    </lineage>
</organism>
<protein>
    <submittedName>
        <fullName evidence="8">Planctomycete cytochrome C</fullName>
    </submittedName>
</protein>
<dbReference type="Pfam" id="PF07635">
    <property type="entry name" value="PSCyt1"/>
    <property type="match status" value="1"/>
</dbReference>
<keyword evidence="3 4" id="KW-0408">Iron</keyword>
<dbReference type="Gene3D" id="2.60.120.260">
    <property type="entry name" value="Galactose-binding domain-like"/>
    <property type="match status" value="1"/>
</dbReference>
<feature type="chain" id="PRO_5023003651" evidence="6">
    <location>
        <begin position="30"/>
        <end position="985"/>
    </location>
</feature>